<feature type="coiled-coil region" evidence="8">
    <location>
        <begin position="143"/>
        <end position="208"/>
    </location>
</feature>
<accession>A0A081B830</accession>
<dbReference type="PANTHER" id="PTHR30026">
    <property type="entry name" value="OUTER MEMBRANE PROTEIN TOLC"/>
    <property type="match status" value="1"/>
</dbReference>
<protein>
    <submittedName>
        <fullName evidence="10">Outer membrane efflux protein</fullName>
    </submittedName>
</protein>
<evidence type="ECO:0000256" key="7">
    <source>
        <dbReference type="ARBA" id="ARBA00023237"/>
    </source>
</evidence>
<dbReference type="Pfam" id="PF02321">
    <property type="entry name" value="OEP"/>
    <property type="match status" value="2"/>
</dbReference>
<comment type="caution">
    <text evidence="10">The sequence shown here is derived from an EMBL/GenBank/DDBJ whole genome shotgun (WGS) entry which is preliminary data.</text>
</comment>
<gene>
    <name evidence="10" type="ORF">M2A_0697</name>
</gene>
<proteinExistence type="inferred from homology"/>
<keyword evidence="7" id="KW-0998">Cell outer membrane</keyword>
<dbReference type="EMBL" id="BBIO01000003">
    <property type="protein sequence ID" value="GAK44198.1"/>
    <property type="molecule type" value="Genomic_DNA"/>
</dbReference>
<organism evidence="10 11">
    <name type="scientific">Tepidicaulis marinus</name>
    <dbReference type="NCBI Taxonomy" id="1333998"/>
    <lineage>
        <taxon>Bacteria</taxon>
        <taxon>Pseudomonadati</taxon>
        <taxon>Pseudomonadota</taxon>
        <taxon>Alphaproteobacteria</taxon>
        <taxon>Hyphomicrobiales</taxon>
        <taxon>Parvibaculaceae</taxon>
        <taxon>Tepidicaulis</taxon>
    </lineage>
</organism>
<dbReference type="GO" id="GO:0009279">
    <property type="term" value="C:cell outer membrane"/>
    <property type="evidence" value="ECO:0007669"/>
    <property type="project" value="UniProtKB-SubCell"/>
</dbReference>
<evidence type="ECO:0000256" key="8">
    <source>
        <dbReference type="SAM" id="Coils"/>
    </source>
</evidence>
<keyword evidence="3" id="KW-0813">Transport</keyword>
<dbReference type="RefSeq" id="WP_045443104.1">
    <property type="nucleotide sequence ID" value="NZ_BBIO01000003.1"/>
</dbReference>
<evidence type="ECO:0000313" key="10">
    <source>
        <dbReference type="EMBL" id="GAK44198.1"/>
    </source>
</evidence>
<comment type="subcellular location">
    <subcellularLocation>
        <location evidence="1">Cell outer membrane</location>
    </subcellularLocation>
</comment>
<evidence type="ECO:0000256" key="3">
    <source>
        <dbReference type="ARBA" id="ARBA00022448"/>
    </source>
</evidence>
<dbReference type="Gene3D" id="1.20.1600.10">
    <property type="entry name" value="Outer membrane efflux proteins (OEP)"/>
    <property type="match status" value="1"/>
</dbReference>
<dbReference type="AlphaFoldDB" id="A0A081B830"/>
<dbReference type="GO" id="GO:0015562">
    <property type="term" value="F:efflux transmembrane transporter activity"/>
    <property type="evidence" value="ECO:0007669"/>
    <property type="project" value="InterPro"/>
</dbReference>
<dbReference type="Proteomes" id="UP000028702">
    <property type="component" value="Unassembled WGS sequence"/>
</dbReference>
<evidence type="ECO:0000256" key="1">
    <source>
        <dbReference type="ARBA" id="ARBA00004442"/>
    </source>
</evidence>
<evidence type="ECO:0000256" key="4">
    <source>
        <dbReference type="ARBA" id="ARBA00022452"/>
    </source>
</evidence>
<evidence type="ECO:0000256" key="5">
    <source>
        <dbReference type="ARBA" id="ARBA00022692"/>
    </source>
</evidence>
<dbReference type="GO" id="GO:1990281">
    <property type="term" value="C:efflux pump complex"/>
    <property type="evidence" value="ECO:0007669"/>
    <property type="project" value="TreeGrafter"/>
</dbReference>
<feature type="chain" id="PRO_5001754857" evidence="9">
    <location>
        <begin position="28"/>
        <end position="430"/>
    </location>
</feature>
<dbReference type="eggNOG" id="COG1538">
    <property type="taxonomic scope" value="Bacteria"/>
</dbReference>
<evidence type="ECO:0000256" key="6">
    <source>
        <dbReference type="ARBA" id="ARBA00023136"/>
    </source>
</evidence>
<reference evidence="10 11" key="1">
    <citation type="submission" date="2014-07" db="EMBL/GenBank/DDBJ databases">
        <title>Tepidicaulis marinum gen. nov., sp. nov., a novel marine bacterium denitrifying nitrate to nitrous oxide strictly under microaerobic conditions.</title>
        <authorList>
            <person name="Takeuchi M."/>
            <person name="Yamagishi T."/>
            <person name="Kamagata Y."/>
            <person name="Oshima K."/>
            <person name="Hattori M."/>
            <person name="Katayama T."/>
            <person name="Hanada S."/>
            <person name="Tamaki H."/>
            <person name="Marumo K."/>
            <person name="Maeda H."/>
            <person name="Nedachi M."/>
            <person name="Iwasaki W."/>
            <person name="Suwa Y."/>
            <person name="Sakata S."/>
        </authorList>
    </citation>
    <scope>NUCLEOTIDE SEQUENCE [LARGE SCALE GENOMIC DNA]</scope>
    <source>
        <strain evidence="10 11">MA2</strain>
    </source>
</reference>
<comment type="similarity">
    <text evidence="2">Belongs to the outer membrane factor (OMF) (TC 1.B.17) family.</text>
</comment>
<dbReference type="SUPFAM" id="SSF56954">
    <property type="entry name" value="Outer membrane efflux proteins (OEP)"/>
    <property type="match status" value="1"/>
</dbReference>
<name>A0A081B830_9HYPH</name>
<dbReference type="InterPro" id="IPR051906">
    <property type="entry name" value="TolC-like"/>
</dbReference>
<keyword evidence="5" id="KW-0812">Transmembrane</keyword>
<evidence type="ECO:0000256" key="9">
    <source>
        <dbReference type="SAM" id="SignalP"/>
    </source>
</evidence>
<dbReference type="InterPro" id="IPR003423">
    <property type="entry name" value="OMP_efflux"/>
</dbReference>
<dbReference type="GO" id="GO:0015288">
    <property type="term" value="F:porin activity"/>
    <property type="evidence" value="ECO:0007669"/>
    <property type="project" value="TreeGrafter"/>
</dbReference>
<evidence type="ECO:0000256" key="2">
    <source>
        <dbReference type="ARBA" id="ARBA00007613"/>
    </source>
</evidence>
<keyword evidence="11" id="KW-1185">Reference proteome</keyword>
<dbReference type="PANTHER" id="PTHR30026:SF20">
    <property type="entry name" value="OUTER MEMBRANE PROTEIN TOLC"/>
    <property type="match status" value="1"/>
</dbReference>
<sequence length="430" mass="46305">MKASTRLLRQGLLGACLLSAQTVPALAAHPITLSEAVRIALTQNLSVERAAQGLEERKALSQQAAVLPNPEIGAEAENILGSGPYEGLDEADFTVSLSQRIEIGGKRAARVKAAQQAEAVSQAARDATERALQKDVSIAFNHLLAAQEQVKAAKEAAEAIKRLLPALREKVERGASSEADLNRGQLALDLAEIRLSNSETQLRTAQQALLALWSEPAYRPVEAAGTFGVPDSNLPSFEELNTRLEENPLLESRRAEVEQRRATFDLERAKAVPDPTISAGTRYFNATDESAFLVSFSIPLTVFDRNRGNIDAAASRITQADLGVRLSHAELSRKLQEAYQAYTGRCGEAERLHRSVLPAAEQTSRTIRNGYIRGRFGVLDLLGATQTEIESEIQAVEAVLACRNAAAEIAGLTGLDLLNTGAASRRKAGE</sequence>
<keyword evidence="6" id="KW-0472">Membrane</keyword>
<feature type="signal peptide" evidence="9">
    <location>
        <begin position="1"/>
        <end position="27"/>
    </location>
</feature>
<dbReference type="STRING" id="1333998.M2A_0697"/>
<keyword evidence="9" id="KW-0732">Signal</keyword>
<keyword evidence="8" id="KW-0175">Coiled coil</keyword>
<keyword evidence="4" id="KW-1134">Transmembrane beta strand</keyword>
<evidence type="ECO:0000313" key="11">
    <source>
        <dbReference type="Proteomes" id="UP000028702"/>
    </source>
</evidence>